<dbReference type="GO" id="GO:0048039">
    <property type="term" value="F:ubiquinone binding"/>
    <property type="evidence" value="ECO:0007669"/>
    <property type="project" value="InterPro"/>
</dbReference>
<sequence length="143" mass="16308">MTKIQRNALVNYSAEQMYHLVNDVESYPQFLPGCVGGKLLSLENNEMTATVSVAKAGIRGEFTTHNIMHPYDCIEIMLVKGPFKKLHGVWHFKQFDEHACKVILEMEFEFSNRLVSLAFGRIFKELAGSMVQAFCARAKQVYK</sequence>
<reference evidence="4 5" key="1">
    <citation type="submission" date="2019-03" db="EMBL/GenBank/DDBJ databases">
        <title>Genomic Encyclopedia of Type Strains, Phase IV (KMG-IV): sequencing the most valuable type-strain genomes for metagenomic binning, comparative biology and taxonomic classification.</title>
        <authorList>
            <person name="Goeker M."/>
        </authorList>
    </citation>
    <scope>NUCLEOTIDE SEQUENCE [LARGE SCALE GENOMIC DNA]</scope>
    <source>
        <strain evidence="4 5">DSM 18577</strain>
    </source>
</reference>
<dbReference type="CDD" id="cd07813">
    <property type="entry name" value="COQ10p_like"/>
    <property type="match status" value="1"/>
</dbReference>
<keyword evidence="2" id="KW-1277">Toxin-antitoxin system</keyword>
<name>A0A4R1K580_9GAMM</name>
<dbReference type="Proteomes" id="UP000295565">
    <property type="component" value="Unassembled WGS sequence"/>
</dbReference>
<dbReference type="PANTHER" id="PTHR12901">
    <property type="entry name" value="SPERM PROTEIN HOMOLOG"/>
    <property type="match status" value="1"/>
</dbReference>
<comment type="similarity">
    <text evidence="1">Belongs to the ribosome association toxin RatA family.</text>
</comment>
<dbReference type="AlphaFoldDB" id="A0A4R1K580"/>
<dbReference type="InterPro" id="IPR005031">
    <property type="entry name" value="COQ10_START"/>
</dbReference>
<dbReference type="EMBL" id="SMGD01000011">
    <property type="protein sequence ID" value="TCK58903.1"/>
    <property type="molecule type" value="Genomic_DNA"/>
</dbReference>
<dbReference type="GO" id="GO:0045333">
    <property type="term" value="P:cellular respiration"/>
    <property type="evidence" value="ECO:0007669"/>
    <property type="project" value="InterPro"/>
</dbReference>
<dbReference type="SUPFAM" id="SSF55961">
    <property type="entry name" value="Bet v1-like"/>
    <property type="match status" value="1"/>
</dbReference>
<evidence type="ECO:0000259" key="3">
    <source>
        <dbReference type="Pfam" id="PF03364"/>
    </source>
</evidence>
<dbReference type="InterPro" id="IPR023393">
    <property type="entry name" value="START-like_dom_sf"/>
</dbReference>
<organism evidence="4 5">
    <name type="scientific">Celerinatantimonas diazotrophica</name>
    <dbReference type="NCBI Taxonomy" id="412034"/>
    <lineage>
        <taxon>Bacteria</taxon>
        <taxon>Pseudomonadati</taxon>
        <taxon>Pseudomonadota</taxon>
        <taxon>Gammaproteobacteria</taxon>
        <taxon>Celerinatantimonadaceae</taxon>
        <taxon>Celerinatantimonas</taxon>
    </lineage>
</organism>
<evidence type="ECO:0000256" key="1">
    <source>
        <dbReference type="ARBA" id="ARBA00008918"/>
    </source>
</evidence>
<dbReference type="Gene3D" id="3.30.530.20">
    <property type="match status" value="1"/>
</dbReference>
<protein>
    <submittedName>
        <fullName evidence="4">Ribosome-associated toxin RatA of RatAB toxin-antitoxin module</fullName>
    </submittedName>
</protein>
<keyword evidence="5" id="KW-1185">Reference proteome</keyword>
<dbReference type="PANTHER" id="PTHR12901:SF10">
    <property type="entry name" value="COENZYME Q-BINDING PROTEIN COQ10, MITOCHONDRIAL"/>
    <property type="match status" value="1"/>
</dbReference>
<feature type="domain" description="Coenzyme Q-binding protein COQ10 START" evidence="3">
    <location>
        <begin position="10"/>
        <end position="135"/>
    </location>
</feature>
<gene>
    <name evidence="4" type="ORF">EV690_1058</name>
</gene>
<comment type="caution">
    <text evidence="4">The sequence shown here is derived from an EMBL/GenBank/DDBJ whole genome shotgun (WGS) entry which is preliminary data.</text>
</comment>
<accession>A0A4R1K580</accession>
<dbReference type="OrthoDB" id="9804759at2"/>
<evidence type="ECO:0000313" key="5">
    <source>
        <dbReference type="Proteomes" id="UP000295565"/>
    </source>
</evidence>
<evidence type="ECO:0000313" key="4">
    <source>
        <dbReference type="EMBL" id="TCK58903.1"/>
    </source>
</evidence>
<proteinExistence type="inferred from homology"/>
<dbReference type="RefSeq" id="WP_131911846.1">
    <property type="nucleotide sequence ID" value="NZ_OU594967.1"/>
</dbReference>
<evidence type="ECO:0000256" key="2">
    <source>
        <dbReference type="ARBA" id="ARBA00022649"/>
    </source>
</evidence>
<dbReference type="InterPro" id="IPR044996">
    <property type="entry name" value="COQ10-like"/>
</dbReference>
<dbReference type="Pfam" id="PF03364">
    <property type="entry name" value="Polyketide_cyc"/>
    <property type="match status" value="1"/>
</dbReference>